<feature type="non-terminal residue" evidence="4">
    <location>
        <position position="294"/>
    </location>
</feature>
<evidence type="ECO:0000313" key="4">
    <source>
        <dbReference type="EMBL" id="ORZ39134.1"/>
    </source>
</evidence>
<dbReference type="SUPFAM" id="SSF57667">
    <property type="entry name" value="beta-beta-alpha zinc fingers"/>
    <property type="match status" value="1"/>
</dbReference>
<dbReference type="EMBL" id="MCFL01000006">
    <property type="protein sequence ID" value="ORZ39134.1"/>
    <property type="molecule type" value="Genomic_DNA"/>
</dbReference>
<evidence type="ECO:0000256" key="2">
    <source>
        <dbReference type="SAM" id="MobiDB-lite"/>
    </source>
</evidence>
<keyword evidence="1" id="KW-0479">Metal-binding</keyword>
<dbReference type="InterPro" id="IPR013087">
    <property type="entry name" value="Znf_C2H2_type"/>
</dbReference>
<feature type="region of interest" description="Disordered" evidence="2">
    <location>
        <begin position="1"/>
        <end position="83"/>
    </location>
</feature>
<dbReference type="InterPro" id="IPR036236">
    <property type="entry name" value="Znf_C2H2_sf"/>
</dbReference>
<dbReference type="GO" id="GO:0008270">
    <property type="term" value="F:zinc ion binding"/>
    <property type="evidence" value="ECO:0007669"/>
    <property type="project" value="UniProtKB-KW"/>
</dbReference>
<gene>
    <name evidence="4" type="ORF">BCR44DRAFT_1427277</name>
</gene>
<proteinExistence type="predicted"/>
<keyword evidence="1" id="KW-0863">Zinc-finger</keyword>
<reference evidence="4 5" key="1">
    <citation type="submission" date="2016-07" db="EMBL/GenBank/DDBJ databases">
        <title>Pervasive Adenine N6-methylation of Active Genes in Fungi.</title>
        <authorList>
            <consortium name="DOE Joint Genome Institute"/>
            <person name="Mondo S.J."/>
            <person name="Dannebaum R.O."/>
            <person name="Kuo R.C."/>
            <person name="Labutti K."/>
            <person name="Haridas S."/>
            <person name="Kuo A."/>
            <person name="Salamov A."/>
            <person name="Ahrendt S.R."/>
            <person name="Lipzen A."/>
            <person name="Sullivan W."/>
            <person name="Andreopoulos W.B."/>
            <person name="Clum A."/>
            <person name="Lindquist E."/>
            <person name="Daum C."/>
            <person name="Ramamoorthy G.K."/>
            <person name="Gryganskyi A."/>
            <person name="Culley D."/>
            <person name="Magnuson J.K."/>
            <person name="James T.Y."/>
            <person name="O'Malley M.A."/>
            <person name="Stajich J.E."/>
            <person name="Spatafora J.W."/>
            <person name="Visel A."/>
            <person name="Grigoriev I.V."/>
        </authorList>
    </citation>
    <scope>NUCLEOTIDE SEQUENCE [LARGE SCALE GENOMIC DNA]</scope>
    <source>
        <strain evidence="4 5">PL171</strain>
    </source>
</reference>
<keyword evidence="1" id="KW-0862">Zinc</keyword>
<dbReference type="OrthoDB" id="654211at2759"/>
<feature type="compositionally biased region" description="Basic and acidic residues" evidence="2">
    <location>
        <begin position="51"/>
        <end position="60"/>
    </location>
</feature>
<name>A0A1Y2HYV6_9FUNG</name>
<organism evidence="4 5">
    <name type="scientific">Catenaria anguillulae PL171</name>
    <dbReference type="NCBI Taxonomy" id="765915"/>
    <lineage>
        <taxon>Eukaryota</taxon>
        <taxon>Fungi</taxon>
        <taxon>Fungi incertae sedis</taxon>
        <taxon>Blastocladiomycota</taxon>
        <taxon>Blastocladiomycetes</taxon>
        <taxon>Blastocladiales</taxon>
        <taxon>Catenariaceae</taxon>
        <taxon>Catenaria</taxon>
    </lineage>
</organism>
<accession>A0A1Y2HYV6</accession>
<feature type="compositionally biased region" description="Low complexity" evidence="2">
    <location>
        <begin position="10"/>
        <end position="27"/>
    </location>
</feature>
<feature type="domain" description="C2H2-type" evidence="3">
    <location>
        <begin position="105"/>
        <end position="130"/>
    </location>
</feature>
<comment type="caution">
    <text evidence="4">The sequence shown here is derived from an EMBL/GenBank/DDBJ whole genome shotgun (WGS) entry which is preliminary data.</text>
</comment>
<sequence>MARTKRTERSAPGPSQLQPGSPPLSSHPLPPPADAEQPDPSALPPTWPTMAKDHSDPVVDHEDDSGEPSAARPALILNPLQLNETEPQHDLKRHMDTKHLNDRPFQCPRPGCGHASNRRDHARRHLKNHTICADYVRKHHATDESLGFDAVTVDSNVSEAEATTNTVELSGPIESVTTIPGSAATTGTGMELPDPQLFFTAAHAAESPPQAPLQSPFASASLLPPMAPAYSTVIPPYQILPPLPFYRNPFHQQALPTNPSVIPTPFYASTPAMYQLPHWPVSVANPAPTTNPPA</sequence>
<keyword evidence="5" id="KW-1185">Reference proteome</keyword>
<evidence type="ECO:0000256" key="1">
    <source>
        <dbReference type="PROSITE-ProRule" id="PRU00042"/>
    </source>
</evidence>
<dbReference type="Proteomes" id="UP000193411">
    <property type="component" value="Unassembled WGS sequence"/>
</dbReference>
<dbReference type="Gene3D" id="3.30.160.60">
    <property type="entry name" value="Classic Zinc Finger"/>
    <property type="match status" value="1"/>
</dbReference>
<dbReference type="AlphaFoldDB" id="A0A1Y2HYV6"/>
<protein>
    <recommendedName>
        <fullName evidence="3">C2H2-type domain-containing protein</fullName>
    </recommendedName>
</protein>
<dbReference type="PROSITE" id="PS50157">
    <property type="entry name" value="ZINC_FINGER_C2H2_2"/>
    <property type="match status" value="1"/>
</dbReference>
<evidence type="ECO:0000313" key="5">
    <source>
        <dbReference type="Proteomes" id="UP000193411"/>
    </source>
</evidence>
<evidence type="ECO:0000259" key="3">
    <source>
        <dbReference type="PROSITE" id="PS50157"/>
    </source>
</evidence>